<dbReference type="InterPro" id="IPR041464">
    <property type="entry name" value="TubC_N"/>
</dbReference>
<dbReference type="InterPro" id="IPR001031">
    <property type="entry name" value="Thioesterase"/>
</dbReference>
<dbReference type="Pfam" id="PF00668">
    <property type="entry name" value="Condensation"/>
    <property type="match status" value="1"/>
</dbReference>
<comment type="caution">
    <text evidence="9">The sequence shown here is derived from an EMBL/GenBank/DDBJ whole genome shotgun (WGS) entry which is preliminary data.</text>
</comment>
<dbReference type="Pfam" id="PF00550">
    <property type="entry name" value="PP-binding"/>
    <property type="match status" value="1"/>
</dbReference>
<keyword evidence="10" id="KW-1185">Reference proteome</keyword>
<dbReference type="SMART" id="SM00823">
    <property type="entry name" value="PKS_PP"/>
    <property type="match status" value="1"/>
</dbReference>
<keyword evidence="5" id="KW-0597">Phosphoprotein</keyword>
<evidence type="ECO:0000256" key="6">
    <source>
        <dbReference type="ARBA" id="ARBA00022598"/>
    </source>
</evidence>
<accession>A0A2T7T5A5</accession>
<evidence type="ECO:0000256" key="7">
    <source>
        <dbReference type="SAM" id="MobiDB-lite"/>
    </source>
</evidence>
<dbReference type="InterPro" id="IPR036736">
    <property type="entry name" value="ACP-like_sf"/>
</dbReference>
<feature type="domain" description="Carrier" evidence="8">
    <location>
        <begin position="1046"/>
        <end position="1121"/>
    </location>
</feature>
<dbReference type="PANTHER" id="PTHR45527">
    <property type="entry name" value="NONRIBOSOMAL PEPTIDE SYNTHETASE"/>
    <property type="match status" value="1"/>
</dbReference>
<evidence type="ECO:0000256" key="2">
    <source>
        <dbReference type="ARBA" id="ARBA00004924"/>
    </source>
</evidence>
<dbReference type="RefSeq" id="WP_051745393.1">
    <property type="nucleotide sequence ID" value="NZ_AZSP01000219.1"/>
</dbReference>
<evidence type="ECO:0000256" key="3">
    <source>
        <dbReference type="ARBA" id="ARBA00006432"/>
    </source>
</evidence>
<comment type="pathway">
    <text evidence="2">Siderophore biosynthesis.</text>
</comment>
<dbReference type="NCBIfam" id="TIGR01733">
    <property type="entry name" value="AA-adenyl-dom"/>
    <property type="match status" value="1"/>
</dbReference>
<dbReference type="InterPro" id="IPR029058">
    <property type="entry name" value="AB_hydrolase_fold"/>
</dbReference>
<dbReference type="FunFam" id="1.10.1200.10:FF:000016">
    <property type="entry name" value="Non-ribosomal peptide synthase"/>
    <property type="match status" value="1"/>
</dbReference>
<dbReference type="InterPro" id="IPR023213">
    <property type="entry name" value="CAT-like_dom_sf"/>
</dbReference>
<proteinExistence type="inferred from homology"/>
<dbReference type="InterPro" id="IPR010071">
    <property type="entry name" value="AA_adenyl_dom"/>
</dbReference>
<dbReference type="FunFam" id="3.40.50.980:FF:000001">
    <property type="entry name" value="Non-ribosomal peptide synthetase"/>
    <property type="match status" value="1"/>
</dbReference>
<gene>
    <name evidence="9" type="ORF">Y717_35325</name>
</gene>
<dbReference type="PROSITE" id="PS00455">
    <property type="entry name" value="AMP_BINDING"/>
    <property type="match status" value="1"/>
</dbReference>
<dbReference type="STRING" id="1440053.GCA_000718095_00538"/>
<dbReference type="InterPro" id="IPR025110">
    <property type="entry name" value="AMP-bd_C"/>
</dbReference>
<dbReference type="Gene3D" id="3.30.559.10">
    <property type="entry name" value="Chloramphenicol acetyltransferase-like domain"/>
    <property type="match status" value="1"/>
</dbReference>
<dbReference type="GO" id="GO:0031177">
    <property type="term" value="F:phosphopantetheine binding"/>
    <property type="evidence" value="ECO:0007669"/>
    <property type="project" value="InterPro"/>
</dbReference>
<dbReference type="Pfam" id="PF00975">
    <property type="entry name" value="Thioesterase"/>
    <property type="match status" value="1"/>
</dbReference>
<evidence type="ECO:0000256" key="1">
    <source>
        <dbReference type="ARBA" id="ARBA00001957"/>
    </source>
</evidence>
<organism evidence="9 10">
    <name type="scientific">Streptomyces scopuliridis RB72</name>
    <dbReference type="NCBI Taxonomy" id="1440053"/>
    <lineage>
        <taxon>Bacteria</taxon>
        <taxon>Bacillati</taxon>
        <taxon>Actinomycetota</taxon>
        <taxon>Actinomycetes</taxon>
        <taxon>Kitasatosporales</taxon>
        <taxon>Streptomycetaceae</taxon>
        <taxon>Streptomyces</taxon>
    </lineage>
</organism>
<dbReference type="Gene3D" id="3.30.300.30">
    <property type="match status" value="1"/>
</dbReference>
<dbReference type="CDD" id="cd12114">
    <property type="entry name" value="A_NRPS_TlmIV_like"/>
    <property type="match status" value="1"/>
</dbReference>
<dbReference type="GO" id="GO:0044550">
    <property type="term" value="P:secondary metabolite biosynthetic process"/>
    <property type="evidence" value="ECO:0007669"/>
    <property type="project" value="TreeGrafter"/>
</dbReference>
<evidence type="ECO:0000313" key="10">
    <source>
        <dbReference type="Proteomes" id="UP000245992"/>
    </source>
</evidence>
<comment type="similarity">
    <text evidence="3">Belongs to the ATP-dependent AMP-binding enzyme family.</text>
</comment>
<evidence type="ECO:0000313" key="9">
    <source>
        <dbReference type="EMBL" id="PVE10298.1"/>
    </source>
</evidence>
<keyword evidence="4" id="KW-0596">Phosphopantetheine</keyword>
<dbReference type="Gene3D" id="1.10.1200.10">
    <property type="entry name" value="ACP-like"/>
    <property type="match status" value="1"/>
</dbReference>
<dbReference type="GO" id="GO:0043041">
    <property type="term" value="P:amino acid activation for nonribosomal peptide biosynthetic process"/>
    <property type="evidence" value="ECO:0007669"/>
    <property type="project" value="TreeGrafter"/>
</dbReference>
<dbReference type="Pfam" id="PF00501">
    <property type="entry name" value="AMP-binding"/>
    <property type="match status" value="1"/>
</dbReference>
<dbReference type="Pfam" id="PF18563">
    <property type="entry name" value="TubC_N"/>
    <property type="match status" value="1"/>
</dbReference>
<dbReference type="Pfam" id="PF13193">
    <property type="entry name" value="AMP-binding_C"/>
    <property type="match status" value="1"/>
</dbReference>
<dbReference type="InterPro" id="IPR020806">
    <property type="entry name" value="PKS_PP-bd"/>
</dbReference>
<dbReference type="EMBL" id="AZSP01000219">
    <property type="protein sequence ID" value="PVE10298.1"/>
    <property type="molecule type" value="Genomic_DNA"/>
</dbReference>
<dbReference type="SUPFAM" id="SSF56801">
    <property type="entry name" value="Acetyl-CoA synthetase-like"/>
    <property type="match status" value="1"/>
</dbReference>
<dbReference type="InterPro" id="IPR044894">
    <property type="entry name" value="TubC_N_sf"/>
</dbReference>
<dbReference type="Gene3D" id="3.30.559.30">
    <property type="entry name" value="Nonribosomal peptide synthetase, condensation domain"/>
    <property type="match status" value="1"/>
</dbReference>
<dbReference type="InterPro" id="IPR009081">
    <property type="entry name" value="PP-bd_ACP"/>
</dbReference>
<comment type="cofactor">
    <cofactor evidence="1">
        <name>pantetheine 4'-phosphate</name>
        <dbReference type="ChEBI" id="CHEBI:47942"/>
    </cofactor>
</comment>
<evidence type="ECO:0000259" key="8">
    <source>
        <dbReference type="PROSITE" id="PS50075"/>
    </source>
</evidence>
<dbReference type="GO" id="GO:0005737">
    <property type="term" value="C:cytoplasm"/>
    <property type="evidence" value="ECO:0007669"/>
    <property type="project" value="TreeGrafter"/>
</dbReference>
<dbReference type="GO" id="GO:0072330">
    <property type="term" value="P:monocarboxylic acid biosynthetic process"/>
    <property type="evidence" value="ECO:0007669"/>
    <property type="project" value="UniProtKB-ARBA"/>
</dbReference>
<dbReference type="Gene3D" id="1.10.10.1830">
    <property type="entry name" value="Non-ribosomal peptide synthase, adenylation domain"/>
    <property type="match status" value="1"/>
</dbReference>
<dbReference type="GO" id="GO:0008610">
    <property type="term" value="P:lipid biosynthetic process"/>
    <property type="evidence" value="ECO:0007669"/>
    <property type="project" value="UniProtKB-ARBA"/>
</dbReference>
<dbReference type="Gene3D" id="3.40.50.1820">
    <property type="entry name" value="alpha/beta hydrolase"/>
    <property type="match status" value="1"/>
</dbReference>
<dbReference type="SUPFAM" id="SSF52777">
    <property type="entry name" value="CoA-dependent acyltransferases"/>
    <property type="match status" value="2"/>
</dbReference>
<sequence>MPESGSRSVPALLDDLAMAGIRLRLAPGDRIEVIAPKGGLTGDLRERIGRHKQELIVWLDGARTRREQEAELPVVTPDEKHLYEPFAPSDLQMSFIMGGREGFEYYVRPHQYMEYDLAEADPGRLEKALNQELEYQRRNLVVVREDLRLQTVRDPGPARIEVFDVRHLDAARAQAHIERVRDSMKRREPVHDRWPWVDMRVSLLPDDTAKLHYNNNNLFSDAPATLRFISAVLRRYENPGETPPELEISYRDCVLALAELEESPLGRASKKYWTDRIADWPAAPEIPLAAGADPRRRSRLERRELLFPPDVWASLKEKSASRNLTTTNVLCGVHAEVLAFWSGSRHFLLNNMITHRLPLHPQMSEVFGNFASLYPLEIDWRHEEGFQDRVRRLQAQVLSDVEHVYWSGVKVLQALNQHRRTPGKAVCPYAVGSALFVGAAERPVHSLLETPQTLIDCEFWDLRDGSLWVIWDVIEDMFPPGLIDAMQEGYRSIVMQLAESDEAWQQRAFDPLPDAQRARHAALNAPSGPVPPGLLHDSLARQTARRPGHPAVITAGRTLTYEALAGCAERIARTLRESGVAPGALVAVAAPPGWEQTASVLGVLTAGAAYVPVDPGWPPDRLRYVLQDTGAAAVLTSRARLDTLTALTSVPVLAVDAPEAGEAGPAPAGEPPETTRQPGDLAYVIYTSGSTGRPKGAMLDHRGPLNTVTEINRRFGVTSDDVLFGISSLWFDLSVYDIFGALDAGAALVLAEPGRPDPAAWTRTVRERGVTVWNSVPALMQLFVEEAEGAGLRFPGLRTVLLSGDWIPVGLPDRIRAIAPNARVISLGGATEASIWSICYPIDRTDPDWTSIPYGKPLANQSWHVLDELGRDVPDQVTGQLFIGGAGVALGYLGDAEKTASAFVSHPVTGERLYRTGDLGRRLPGGDIEFLGRMDFQVKIQGFRVEPGEVEHALLDLPEIGQAAVVARGTDSGKQLAAFVTAKEGCPAPVPAAVQAALAERLVGYMVPSHVAVLERLPLTSNGKLDRKALEALSPADIDGGHLPAEPRNATERTLVEIWQSVLAREPIGVHDDFFDLGGQSFTALRVIGQIVRRLGHRVPMGTLLEHPTVAGLSDWLDTRQSDWTPLVQLRSSDGDEEPWFFVHPAGGNVLCYRSLAEARDRPFFAFQAPGPAIGQEPVDSVPELAALYVAALTEVRPQGPYRLGGWSSGAVIAAEVVRLLEARGDRVERLAVIDSPAPVAPRTNADETQLLLWFLEDLDIGFDPHAPGAAELPGPEGPPASVRLGRALDALRARGPADTGPDREELADTFAVFRAVVEGCDRYTASPVAADITVLRARDGQVGEFAGHPFATAPDWGWSALTTGAVDSLSVPGTHHTLLVGASVNIVADALDSTPHRGRRAR</sequence>
<dbReference type="PANTHER" id="PTHR45527:SF10">
    <property type="entry name" value="PYOCHELIN SYNTHASE PCHF"/>
    <property type="match status" value="1"/>
</dbReference>
<dbReference type="PROSITE" id="PS50075">
    <property type="entry name" value="CARRIER"/>
    <property type="match status" value="1"/>
</dbReference>
<evidence type="ECO:0000256" key="4">
    <source>
        <dbReference type="ARBA" id="ARBA00022450"/>
    </source>
</evidence>
<dbReference type="OrthoDB" id="5478077at2"/>
<dbReference type="FunFam" id="3.40.50.12780:FF:000012">
    <property type="entry name" value="Non-ribosomal peptide synthetase"/>
    <property type="match status" value="1"/>
</dbReference>
<protein>
    <recommendedName>
        <fullName evidence="8">Carrier domain-containing protein</fullName>
    </recommendedName>
</protein>
<dbReference type="Gene3D" id="3.40.50.12780">
    <property type="entry name" value="N-terminal domain of ligase-like"/>
    <property type="match status" value="1"/>
</dbReference>
<dbReference type="GO" id="GO:0016874">
    <property type="term" value="F:ligase activity"/>
    <property type="evidence" value="ECO:0007669"/>
    <property type="project" value="UniProtKB-KW"/>
</dbReference>
<dbReference type="InterPro" id="IPR042099">
    <property type="entry name" value="ANL_N_sf"/>
</dbReference>
<name>A0A2T7T5A5_9ACTN</name>
<dbReference type="InterPro" id="IPR000873">
    <property type="entry name" value="AMP-dep_synth/lig_dom"/>
</dbReference>
<dbReference type="GO" id="GO:0017000">
    <property type="term" value="P:antibiotic biosynthetic process"/>
    <property type="evidence" value="ECO:0007669"/>
    <property type="project" value="UniProtKB-ARBA"/>
</dbReference>
<keyword evidence="6" id="KW-0436">Ligase</keyword>
<dbReference type="InterPro" id="IPR020845">
    <property type="entry name" value="AMP-binding_CS"/>
</dbReference>
<feature type="region of interest" description="Disordered" evidence="7">
    <location>
        <begin position="659"/>
        <end position="679"/>
    </location>
</feature>
<dbReference type="SUPFAM" id="SSF53474">
    <property type="entry name" value="alpha/beta-Hydrolases"/>
    <property type="match status" value="1"/>
</dbReference>
<evidence type="ECO:0000256" key="5">
    <source>
        <dbReference type="ARBA" id="ARBA00022553"/>
    </source>
</evidence>
<reference evidence="9 10" key="1">
    <citation type="submission" date="2013-12" db="EMBL/GenBank/DDBJ databases">
        <title>Annotated genome of Streptomyces scopuliridis.</title>
        <authorList>
            <person name="Olson J.B."/>
        </authorList>
    </citation>
    <scope>NUCLEOTIDE SEQUENCE [LARGE SCALE GENOMIC DNA]</scope>
    <source>
        <strain evidence="9 10">RB72</strain>
    </source>
</reference>
<dbReference type="SUPFAM" id="SSF47336">
    <property type="entry name" value="ACP-like"/>
    <property type="match status" value="1"/>
</dbReference>
<dbReference type="Proteomes" id="UP000245992">
    <property type="component" value="Unassembled WGS sequence"/>
</dbReference>
<dbReference type="InterPro" id="IPR001242">
    <property type="entry name" value="Condensation_dom"/>
</dbReference>
<dbReference type="InterPro" id="IPR045851">
    <property type="entry name" value="AMP-bd_C_sf"/>
</dbReference>